<proteinExistence type="predicted"/>
<protein>
    <recommendedName>
        <fullName evidence="1">FAD dependent oxidoreductase domain-containing protein</fullName>
    </recommendedName>
</protein>
<dbReference type="OrthoDB" id="571248at2"/>
<dbReference type="Pfam" id="PF01266">
    <property type="entry name" value="DAO"/>
    <property type="match status" value="1"/>
</dbReference>
<evidence type="ECO:0000313" key="2">
    <source>
        <dbReference type="EMBL" id="OZS76975.1"/>
    </source>
</evidence>
<dbReference type="GO" id="GO:0005737">
    <property type="term" value="C:cytoplasm"/>
    <property type="evidence" value="ECO:0007669"/>
    <property type="project" value="TreeGrafter"/>
</dbReference>
<dbReference type="PANTHER" id="PTHR13847:SF201">
    <property type="entry name" value="PUTATIBE OXIDOREDUCTASE"/>
    <property type="match status" value="1"/>
</dbReference>
<name>A0A264W0A4_9BACL</name>
<dbReference type="EMBL" id="NOKQ01000310">
    <property type="protein sequence ID" value="OZS76975.1"/>
    <property type="molecule type" value="Genomic_DNA"/>
</dbReference>
<dbReference type="InterPro" id="IPR006076">
    <property type="entry name" value="FAD-dep_OxRdtase"/>
</dbReference>
<accession>A0A264W0A4</accession>
<gene>
    <name evidence="2" type="ORF">CF394_13570</name>
</gene>
<dbReference type="PANTHER" id="PTHR13847">
    <property type="entry name" value="SARCOSINE DEHYDROGENASE-RELATED"/>
    <property type="match status" value="1"/>
</dbReference>
<sequence length="404" mass="45056">MHIHNGNLYWPQTTPPFEPQPIPERFEHYDAVVVGGGMSGSLTAYQLVKDGKKVAVLDKRQFGTGSTSANTGLLQYSNDIMLFELIDQIGESEAVRFYKMCLEAMDQLEEVASTIPGNGDFIRRPSICYASVEEDVAKLQKEFAALTQHGFPCEYWDKTEVERHLPFSKPAALITHGDAEVNPLKFVQGVLTNVEELGGHLFPYTEVTDVFETPDGLDVRTSNGTFLTSTIIYTTGYETVPVGKRIGADINRSYAIATKPVESIPEWYERALIWETKRPYLYLRLTEENAVVVGGLDEDKPEAPFSDELIEERGERLLEALSELFPNQKFEINACYAASFGESIDNLPFIGEHPTKANHYYLLGYGGNGTVYSMLGSGLLLDLINGKPNADAEIVQLERKYGVR</sequence>
<evidence type="ECO:0000313" key="3">
    <source>
        <dbReference type="Proteomes" id="UP000217065"/>
    </source>
</evidence>
<feature type="domain" description="FAD dependent oxidoreductase" evidence="1">
    <location>
        <begin position="30"/>
        <end position="377"/>
    </location>
</feature>
<keyword evidence="3" id="KW-1185">Reference proteome</keyword>
<dbReference type="Gene3D" id="3.30.9.10">
    <property type="entry name" value="D-Amino Acid Oxidase, subunit A, domain 2"/>
    <property type="match status" value="1"/>
</dbReference>
<dbReference type="Proteomes" id="UP000217065">
    <property type="component" value="Unassembled WGS sequence"/>
</dbReference>
<dbReference type="RefSeq" id="WP_094944324.1">
    <property type="nucleotide sequence ID" value="NZ_NOKQ01000310.1"/>
</dbReference>
<dbReference type="AlphaFoldDB" id="A0A264W0A4"/>
<dbReference type="SUPFAM" id="SSF51905">
    <property type="entry name" value="FAD/NAD(P)-binding domain"/>
    <property type="match status" value="1"/>
</dbReference>
<dbReference type="InterPro" id="IPR036188">
    <property type="entry name" value="FAD/NAD-bd_sf"/>
</dbReference>
<organism evidence="2 3">
    <name type="scientific">Tetzosporium hominis</name>
    <dbReference type="NCBI Taxonomy" id="2020506"/>
    <lineage>
        <taxon>Bacteria</taxon>
        <taxon>Bacillati</taxon>
        <taxon>Bacillota</taxon>
        <taxon>Bacilli</taxon>
        <taxon>Bacillales</taxon>
        <taxon>Caryophanaceae</taxon>
        <taxon>Tetzosporium</taxon>
    </lineage>
</organism>
<comment type="caution">
    <text evidence="2">The sequence shown here is derived from an EMBL/GenBank/DDBJ whole genome shotgun (WGS) entry which is preliminary data.</text>
</comment>
<dbReference type="Gene3D" id="3.50.50.60">
    <property type="entry name" value="FAD/NAD(P)-binding domain"/>
    <property type="match status" value="1"/>
</dbReference>
<evidence type="ECO:0000259" key="1">
    <source>
        <dbReference type="Pfam" id="PF01266"/>
    </source>
</evidence>
<reference evidence="2 3" key="1">
    <citation type="submission" date="2017-07" db="EMBL/GenBank/DDBJ databases">
        <title>Tetzosporium hominis gen.nov. sp.nov.</title>
        <authorList>
            <person name="Tetz G."/>
            <person name="Tetz V."/>
        </authorList>
    </citation>
    <scope>NUCLEOTIDE SEQUENCE [LARGE SCALE GENOMIC DNA]</scope>
    <source>
        <strain evidence="2 3">VT-49</strain>
    </source>
</reference>